<keyword evidence="1" id="KW-0812">Transmembrane</keyword>
<evidence type="ECO:0000313" key="3">
    <source>
        <dbReference type="Proteomes" id="UP001310022"/>
    </source>
</evidence>
<keyword evidence="1" id="KW-1133">Transmembrane helix</keyword>
<dbReference type="Proteomes" id="UP001310022">
    <property type="component" value="Unassembled WGS sequence"/>
</dbReference>
<reference evidence="2 3" key="1">
    <citation type="submission" date="2021-12" db="EMBL/GenBank/DDBJ databases">
        <title>Genome sequencing of bacteria with rrn-lacking chromosome and rrn-plasmid.</title>
        <authorList>
            <person name="Anda M."/>
            <person name="Iwasaki W."/>
        </authorList>
    </citation>
    <scope>NUCLEOTIDE SEQUENCE [LARGE SCALE GENOMIC DNA]</scope>
    <source>
        <strain evidence="2 3">NBRC 15940</strain>
    </source>
</reference>
<dbReference type="EMBL" id="BQKE01000001">
    <property type="protein sequence ID" value="GJM60731.1"/>
    <property type="molecule type" value="Genomic_DNA"/>
</dbReference>
<evidence type="ECO:0000313" key="2">
    <source>
        <dbReference type="EMBL" id="GJM60731.1"/>
    </source>
</evidence>
<dbReference type="RefSeq" id="WP_338236427.1">
    <property type="nucleotide sequence ID" value="NZ_BQKE01000001.1"/>
</dbReference>
<dbReference type="AlphaFoldDB" id="A0AAN5AKS5"/>
<gene>
    <name evidence="2" type="ORF">PEDI_12830</name>
</gene>
<evidence type="ECO:0000256" key="1">
    <source>
        <dbReference type="SAM" id="Phobius"/>
    </source>
</evidence>
<keyword evidence="1" id="KW-0472">Membrane</keyword>
<name>A0AAN5AKS5_9BACT</name>
<proteinExistence type="predicted"/>
<accession>A0AAN5AKS5</accession>
<comment type="caution">
    <text evidence="2">The sequence shown here is derived from an EMBL/GenBank/DDBJ whole genome shotgun (WGS) entry which is preliminary data.</text>
</comment>
<protein>
    <submittedName>
        <fullName evidence="2">Uncharacterized protein</fullName>
    </submittedName>
</protein>
<keyword evidence="3" id="KW-1185">Reference proteome</keyword>
<organism evidence="2 3">
    <name type="scientific">Persicobacter diffluens</name>
    <dbReference type="NCBI Taxonomy" id="981"/>
    <lineage>
        <taxon>Bacteria</taxon>
        <taxon>Pseudomonadati</taxon>
        <taxon>Bacteroidota</taxon>
        <taxon>Cytophagia</taxon>
        <taxon>Cytophagales</taxon>
        <taxon>Persicobacteraceae</taxon>
        <taxon>Persicobacter</taxon>
    </lineage>
</organism>
<feature type="transmembrane region" description="Helical" evidence="1">
    <location>
        <begin position="99"/>
        <end position="118"/>
    </location>
</feature>
<feature type="transmembrane region" description="Helical" evidence="1">
    <location>
        <begin position="73"/>
        <end position="93"/>
    </location>
</feature>
<sequence>MNINDLEKIYKKWTDEELAYVFYLHQFRYGTIFSRILRKEVESRKNINEKWIISKILNPGFLKHGLKHISLRIFQAFLGLTALLTILNIHFYLDPDLRLHTALIIFNVLAALFSWLAYGRWKKIEKIAKPYGGFSEEEIRLIQMVRFKEAVDQALDEPALIRRFFREDCNKDNFQELNQRFFDTYGFDFHERVYQYSDDIQIQLYLLGTLREKGILRHEPPFDVLPPWKLKHQAQD</sequence>